<reference evidence="5" key="1">
    <citation type="journal article" date="2015" name="Proc. Natl. Acad. Sci. U.S.A.">
        <title>Bacterial clade with the ribosomal RNA operon on a small plasmid rather than the chromosome.</title>
        <authorList>
            <person name="Anda M."/>
            <person name="Ohtsubo Y."/>
            <person name="Okubo T."/>
            <person name="Sugawara M."/>
            <person name="Nagata Y."/>
            <person name="Tsuda M."/>
            <person name="Minamisawa K."/>
            <person name="Mitsui H."/>
        </authorList>
    </citation>
    <scope>NUCLEOTIDE SEQUENCE</scope>
    <source>
        <strain evidence="5">JCM 14755</strain>
    </source>
</reference>
<dbReference type="GO" id="GO:0000976">
    <property type="term" value="F:transcription cis-regulatory region binding"/>
    <property type="evidence" value="ECO:0007669"/>
    <property type="project" value="TreeGrafter"/>
</dbReference>
<accession>A0A0P0Z0E5</accession>
<dbReference type="PROSITE" id="PS50932">
    <property type="entry name" value="HTH_LACI_2"/>
    <property type="match status" value="1"/>
</dbReference>
<dbReference type="Pfam" id="PF13377">
    <property type="entry name" value="Peripla_BP_3"/>
    <property type="match status" value="1"/>
</dbReference>
<dbReference type="RefSeq" id="WP_192843066.1">
    <property type="nucleotide sequence ID" value="NZ_BBWR01000012.1"/>
</dbReference>
<dbReference type="CDD" id="cd06267">
    <property type="entry name" value="PBP1_LacI_sugar_binding-like"/>
    <property type="match status" value="1"/>
</dbReference>
<proteinExistence type="predicted"/>
<keyword evidence="3" id="KW-0804">Transcription</keyword>
<dbReference type="CDD" id="cd01392">
    <property type="entry name" value="HTH_LacI"/>
    <property type="match status" value="1"/>
</dbReference>
<dbReference type="AlphaFoldDB" id="A0A0P0Z0E5"/>
<evidence type="ECO:0000313" key="5">
    <source>
        <dbReference type="EMBL" id="BAT27410.1"/>
    </source>
</evidence>
<dbReference type="InterPro" id="IPR028082">
    <property type="entry name" value="Peripla_BP_I"/>
</dbReference>
<feature type="domain" description="HTH lacI-type" evidence="4">
    <location>
        <begin position="19"/>
        <end position="75"/>
    </location>
</feature>
<dbReference type="PROSITE" id="PS50044">
    <property type="entry name" value="SIGMA54_3"/>
    <property type="match status" value="1"/>
</dbReference>
<dbReference type="Gene3D" id="1.10.260.40">
    <property type="entry name" value="lambda repressor-like DNA-binding domains"/>
    <property type="match status" value="1"/>
</dbReference>
<dbReference type="InterPro" id="IPR000843">
    <property type="entry name" value="HTH_LacI"/>
</dbReference>
<dbReference type="EMBL" id="LC066375">
    <property type="protein sequence ID" value="BAT27410.1"/>
    <property type="molecule type" value="Genomic_DNA"/>
</dbReference>
<name>A0A0P0Z0E5_9HYPH</name>
<dbReference type="SMART" id="SM00354">
    <property type="entry name" value="HTH_LACI"/>
    <property type="match status" value="1"/>
</dbReference>
<dbReference type="InterPro" id="IPR046335">
    <property type="entry name" value="LacI/GalR-like_sensor"/>
</dbReference>
<dbReference type="PANTHER" id="PTHR30146">
    <property type="entry name" value="LACI-RELATED TRANSCRIPTIONAL REPRESSOR"/>
    <property type="match status" value="1"/>
</dbReference>
<dbReference type="Gene3D" id="3.40.50.2300">
    <property type="match status" value="2"/>
</dbReference>
<dbReference type="InterPro" id="IPR010982">
    <property type="entry name" value="Lambda_DNA-bd_dom_sf"/>
</dbReference>
<evidence type="ECO:0000259" key="4">
    <source>
        <dbReference type="PROSITE" id="PS50932"/>
    </source>
</evidence>
<organism evidence="5">
    <name type="scientific">Aureimonas frigidaquae</name>
    <dbReference type="NCBI Taxonomy" id="424757"/>
    <lineage>
        <taxon>Bacteria</taxon>
        <taxon>Pseudomonadati</taxon>
        <taxon>Pseudomonadota</taxon>
        <taxon>Alphaproteobacteria</taxon>
        <taxon>Hyphomicrobiales</taxon>
        <taxon>Aurantimonadaceae</taxon>
        <taxon>Aureimonas</taxon>
    </lineage>
</organism>
<keyword evidence="1" id="KW-0805">Transcription regulation</keyword>
<dbReference type="SUPFAM" id="SSF53822">
    <property type="entry name" value="Periplasmic binding protein-like I"/>
    <property type="match status" value="1"/>
</dbReference>
<evidence type="ECO:0000256" key="2">
    <source>
        <dbReference type="ARBA" id="ARBA00023125"/>
    </source>
</evidence>
<sequence>MVRKRIALVGAGVTQARAATLSDVAKAAGVHPSTVSRALNPQTAHIVNQETLERVRRVAQDLDYRINNLASNLRRSRSGLIGVVMRDFTNMMLPVMFRGIENRLRESGYMALLGNTYADAARKHDLVRTFLDHRVDGFVVTYADRDDHDLDLVRSRNIPLVLLNRETDHLGDPTILPDLVIGTEAVIAHLLELGHRRIGILAGPRNAVTADHKLDGFRSALARREIILCDSETRRAHLATDTDGEDAAFDLLSARPELTALACGNDLLALGAVRAAARLGMRCPEDLSITGFNDIPFLDRVTPPLTSVSIPHYEMGYAAAHAIVSRISGGPISDKERRFPCTLVVRASTSSPRHGSR</sequence>
<keyword evidence="2" id="KW-0238">DNA-binding</keyword>
<dbReference type="Pfam" id="PF00356">
    <property type="entry name" value="LacI"/>
    <property type="match status" value="1"/>
</dbReference>
<evidence type="ECO:0000256" key="1">
    <source>
        <dbReference type="ARBA" id="ARBA00023015"/>
    </source>
</evidence>
<dbReference type="GO" id="GO:0003700">
    <property type="term" value="F:DNA-binding transcription factor activity"/>
    <property type="evidence" value="ECO:0007669"/>
    <property type="project" value="TreeGrafter"/>
</dbReference>
<dbReference type="PANTHER" id="PTHR30146:SF138">
    <property type="entry name" value="TRANSCRIPTIONAL REGULATORY PROTEIN"/>
    <property type="match status" value="1"/>
</dbReference>
<evidence type="ECO:0000256" key="3">
    <source>
        <dbReference type="ARBA" id="ARBA00023163"/>
    </source>
</evidence>
<protein>
    <submittedName>
        <fullName evidence="5">Transcriptional regulator, LacI family</fullName>
    </submittedName>
</protein>
<dbReference type="SUPFAM" id="SSF47413">
    <property type="entry name" value="lambda repressor-like DNA-binding domains"/>
    <property type="match status" value="1"/>
</dbReference>